<dbReference type="RefSeq" id="WP_264793056.1">
    <property type="nucleotide sequence ID" value="NZ_AP026867.1"/>
</dbReference>
<dbReference type="KEGG" id="aup:AsAng_0026360"/>
<evidence type="ECO:0000256" key="1">
    <source>
        <dbReference type="SAM" id="MobiDB-lite"/>
    </source>
</evidence>
<gene>
    <name evidence="3" type="ORF">AsAng_0026360</name>
</gene>
<feature type="chain" id="PRO_5037024075" evidence="2">
    <location>
        <begin position="20"/>
        <end position="245"/>
    </location>
</feature>
<dbReference type="AlphaFoldDB" id="A0A916DTM8"/>
<feature type="signal peptide" evidence="2">
    <location>
        <begin position="1"/>
        <end position="19"/>
    </location>
</feature>
<feature type="region of interest" description="Disordered" evidence="1">
    <location>
        <begin position="181"/>
        <end position="216"/>
    </location>
</feature>
<protein>
    <submittedName>
        <fullName evidence="3">Uncharacterized protein</fullName>
    </submittedName>
</protein>
<accession>A0A916DTM8</accession>
<name>A0A916DTM8_9BACT</name>
<keyword evidence="2" id="KW-0732">Signal</keyword>
<evidence type="ECO:0000313" key="3">
    <source>
        <dbReference type="EMBL" id="BDS11922.1"/>
    </source>
</evidence>
<evidence type="ECO:0000256" key="2">
    <source>
        <dbReference type="SAM" id="SignalP"/>
    </source>
</evidence>
<evidence type="ECO:0000313" key="4">
    <source>
        <dbReference type="Proteomes" id="UP001060919"/>
    </source>
</evidence>
<organism evidence="3 4">
    <name type="scientific">Aureispira anguillae</name>
    <dbReference type="NCBI Taxonomy" id="2864201"/>
    <lineage>
        <taxon>Bacteria</taxon>
        <taxon>Pseudomonadati</taxon>
        <taxon>Bacteroidota</taxon>
        <taxon>Saprospiria</taxon>
        <taxon>Saprospirales</taxon>
        <taxon>Saprospiraceae</taxon>
        <taxon>Aureispira</taxon>
    </lineage>
</organism>
<proteinExistence type="predicted"/>
<feature type="compositionally biased region" description="Basic and acidic residues" evidence="1">
    <location>
        <begin position="181"/>
        <end position="204"/>
    </location>
</feature>
<reference evidence="3" key="1">
    <citation type="submission" date="2022-09" db="EMBL/GenBank/DDBJ databases">
        <title>Aureispira anguillicida sp. nov., isolated from Leptocephalus of Japanese eel Anguilla japonica.</title>
        <authorList>
            <person name="Yuasa K."/>
            <person name="Mekata T."/>
            <person name="Ikunari K."/>
        </authorList>
    </citation>
    <scope>NUCLEOTIDE SEQUENCE</scope>
    <source>
        <strain evidence="3">EL160426</strain>
    </source>
</reference>
<dbReference type="Proteomes" id="UP001060919">
    <property type="component" value="Chromosome"/>
</dbReference>
<sequence>MKRAMLFFALFLVANTTFAQTKSDKTLVKTMDPQGTSSINFDFRNKGVEAEPWDEGFIRVELEITANFPEAVLAQLVKAGRYTLSSSVEGETFNIQAENLDKAVSIGGKDLDDQVRIYIQTPGYYAVADGVLQKNFPGEMVEEVVGRATDMKEAAKMIKKMRQIKEKVDVKYRFIYKKDKSKDKGGDKEASKMDPAMTKEKAGDENSGFIQGKKKTLSPNSTLKEVEAMYGDIIIGGISLDNFDD</sequence>
<dbReference type="EMBL" id="AP026867">
    <property type="protein sequence ID" value="BDS11922.1"/>
    <property type="molecule type" value="Genomic_DNA"/>
</dbReference>
<keyword evidence="4" id="KW-1185">Reference proteome</keyword>